<dbReference type="Pfam" id="PF20256">
    <property type="entry name" value="MoCoBD_2"/>
    <property type="match status" value="1"/>
</dbReference>
<evidence type="ECO:0000256" key="1">
    <source>
        <dbReference type="SAM" id="MobiDB-lite"/>
    </source>
</evidence>
<feature type="domain" description="Aldehyde oxidase/xanthine dehydrogenase a/b hammerhead" evidence="2">
    <location>
        <begin position="21"/>
        <end position="135"/>
    </location>
</feature>
<comment type="caution">
    <text evidence="3">The sequence shown here is derived from an EMBL/GenBank/DDBJ whole genome shotgun (WGS) entry which is preliminary data.</text>
</comment>
<dbReference type="InterPro" id="IPR016208">
    <property type="entry name" value="Ald_Oxase/xanthine_DH-like"/>
</dbReference>
<dbReference type="InterPro" id="IPR037165">
    <property type="entry name" value="AldOxase/xan_DH_Mopterin-bd_sf"/>
</dbReference>
<dbReference type="SMART" id="SM01008">
    <property type="entry name" value="Ald_Xan_dh_C"/>
    <property type="match status" value="1"/>
</dbReference>
<sequence length="745" mass="79678">MSASPRIGDPVNRVDGEAKVTGSARYAADHFPPGLLYGWIVGSPLARGRVTGIDEAAARAVPGVVEVISHRNRRQLPRCDRSYEDEAAASGSPFRPLYDDEVLFSGQPVALVVAQTLEAARDAASLLQVGYESASHDTDFERAMAEPFPPKSPREVEPGPRHRGNPDQALAHSPVRHAATYRHPAQHHNPMEMHAATVVWEPGDRLTVYDKTQGTQNVQSYLARIFGLDEDDVRVRSEFVGGAFGSGLRPQYHVFLAALAAIMLQRSVRVGMTRQQMFTHVYRPPAVQSVALGAGADGSLNAIINDATHTTSRFERYTQTIVDWALMHYKCPNARGTYRLASVDTCTPGDMRAPGAATGVNLFEIAMDELAYAAKVDPVHLRRVNHTDKDAMHGRPFTSKALREALQAGAERFGWAARSAPPRSMREGTELVGWGMATGVWEAPFEQTAARARLAADGTLEVACAMTDIGTGTATVMAQVAGDTLGVPLDRIRVRLGDSDLPEAPVEGGSCGAASAGAAVHLACLTVGAQLHQVAAGMAPSPIGDAAFDDVVFGAGHMMVGTGPARRVSLVDLVRASGREWIEAEQVARPDPGESADKGSKAKNTHSAVFVEVRIDEELPIVRVTRVVIAVAAGRIINPKTARSQVIGGAVMAIGMALHEETVMDHRFGRFMTHNFADYHIPVNADIPEIDVIFVNEPDADVSPLGVKGVGEIGVVGTAAAVVNAIYHATGRRVRSLPVTVDKLI</sequence>
<dbReference type="RefSeq" id="WP_259451263.1">
    <property type="nucleotide sequence ID" value="NZ_CP119520.1"/>
</dbReference>
<dbReference type="PANTHER" id="PTHR11908">
    <property type="entry name" value="XANTHINE DEHYDROGENASE"/>
    <property type="match status" value="1"/>
</dbReference>
<accession>A0ABT2C6F3</accession>
<evidence type="ECO:0000313" key="4">
    <source>
        <dbReference type="Proteomes" id="UP001165263"/>
    </source>
</evidence>
<dbReference type="Gene3D" id="3.30.365.10">
    <property type="entry name" value="Aldehyde oxidase/xanthine dehydrogenase, molybdopterin binding domain"/>
    <property type="match status" value="4"/>
</dbReference>
<dbReference type="InterPro" id="IPR036856">
    <property type="entry name" value="Ald_Oxase/Xan_DH_a/b_sf"/>
</dbReference>
<evidence type="ECO:0000259" key="2">
    <source>
        <dbReference type="SMART" id="SM01008"/>
    </source>
</evidence>
<organism evidence="3 4">
    <name type="scientific">Telluria mixta</name>
    <dbReference type="NCBI Taxonomy" id="34071"/>
    <lineage>
        <taxon>Bacteria</taxon>
        <taxon>Pseudomonadati</taxon>
        <taxon>Pseudomonadota</taxon>
        <taxon>Betaproteobacteria</taxon>
        <taxon>Burkholderiales</taxon>
        <taxon>Oxalobacteraceae</taxon>
        <taxon>Telluria group</taxon>
        <taxon>Telluria</taxon>
    </lineage>
</organism>
<dbReference type="PANTHER" id="PTHR11908:SF153">
    <property type="entry name" value="DEHYDROGENASE"/>
    <property type="match status" value="1"/>
</dbReference>
<protein>
    <submittedName>
        <fullName evidence="3">Xanthine dehydrogenase family protein molybdopterin-binding subunit</fullName>
    </submittedName>
</protein>
<proteinExistence type="predicted"/>
<dbReference type="Pfam" id="PF02738">
    <property type="entry name" value="MoCoBD_1"/>
    <property type="match status" value="1"/>
</dbReference>
<dbReference type="InterPro" id="IPR008274">
    <property type="entry name" value="AldOxase/xan_DH_MoCoBD1"/>
</dbReference>
<dbReference type="SUPFAM" id="SSF54665">
    <property type="entry name" value="CO dehydrogenase molybdoprotein N-domain-like"/>
    <property type="match status" value="1"/>
</dbReference>
<name>A0ABT2C6F3_9BURK</name>
<dbReference type="SUPFAM" id="SSF56003">
    <property type="entry name" value="Molybdenum cofactor-binding domain"/>
    <property type="match status" value="1"/>
</dbReference>
<dbReference type="Proteomes" id="UP001165263">
    <property type="component" value="Unassembled WGS sequence"/>
</dbReference>
<dbReference type="Pfam" id="PF01315">
    <property type="entry name" value="Ald_Xan_dh_C"/>
    <property type="match status" value="1"/>
</dbReference>
<dbReference type="InterPro" id="IPR000674">
    <property type="entry name" value="Ald_Oxase/Xan_DH_a/b"/>
</dbReference>
<keyword evidence="4" id="KW-1185">Reference proteome</keyword>
<evidence type="ECO:0000313" key="3">
    <source>
        <dbReference type="EMBL" id="MCS0632224.1"/>
    </source>
</evidence>
<gene>
    <name evidence="3" type="ORF">NX786_23115</name>
</gene>
<dbReference type="Gene3D" id="3.90.1170.50">
    <property type="entry name" value="Aldehyde oxidase/xanthine dehydrogenase, a/b hammerhead"/>
    <property type="match status" value="1"/>
</dbReference>
<dbReference type="EMBL" id="JANUHC010000009">
    <property type="protein sequence ID" value="MCS0632224.1"/>
    <property type="molecule type" value="Genomic_DNA"/>
</dbReference>
<dbReference type="InterPro" id="IPR046867">
    <property type="entry name" value="AldOxase/xan_DH_MoCoBD2"/>
</dbReference>
<reference evidence="3" key="1">
    <citation type="submission" date="2022-08" db="EMBL/GenBank/DDBJ databases">
        <title>Reclassification of Massilia species as members of the genera Telluria, Duganella, Pseudoduganella, Mokoshia gen. nov. and Zemynaea gen. nov. using orthogonal and non-orthogonal genome-based approaches.</title>
        <authorList>
            <person name="Bowman J.P."/>
        </authorList>
    </citation>
    <scope>NUCLEOTIDE SEQUENCE</scope>
    <source>
        <strain evidence="3">LMG 11547</strain>
    </source>
</reference>
<feature type="region of interest" description="Disordered" evidence="1">
    <location>
        <begin position="144"/>
        <end position="169"/>
    </location>
</feature>